<dbReference type="CDD" id="cd07185">
    <property type="entry name" value="OmpA_C-like"/>
    <property type="match status" value="1"/>
</dbReference>
<dbReference type="PROSITE" id="PS51257">
    <property type="entry name" value="PROKAR_LIPOPROTEIN"/>
    <property type="match status" value="1"/>
</dbReference>
<comment type="caution">
    <text evidence="12">The sequence shown here is derived from an EMBL/GenBank/DDBJ whole genome shotgun (WGS) entry which is preliminary data.</text>
</comment>
<evidence type="ECO:0000256" key="7">
    <source>
        <dbReference type="ARBA" id="ARBA00023306"/>
    </source>
</evidence>
<dbReference type="Pfam" id="PF00691">
    <property type="entry name" value="OmpA"/>
    <property type="match status" value="1"/>
</dbReference>
<keyword evidence="13" id="KW-1185">Reference proteome</keyword>
<dbReference type="NCBIfam" id="TIGR02802">
    <property type="entry name" value="Pal_lipo"/>
    <property type="match status" value="1"/>
</dbReference>
<dbReference type="InterPro" id="IPR050330">
    <property type="entry name" value="Bact_OuterMem_StrucFunc"/>
</dbReference>
<protein>
    <recommendedName>
        <fullName evidence="8">Peptidoglycan-associated lipoprotein</fullName>
        <shortName evidence="8">PAL</shortName>
    </recommendedName>
</protein>
<evidence type="ECO:0000313" key="13">
    <source>
        <dbReference type="Proteomes" id="UP000010164"/>
    </source>
</evidence>
<dbReference type="InterPro" id="IPR006665">
    <property type="entry name" value="OmpA-like"/>
</dbReference>
<dbReference type="Gene3D" id="3.30.1330.60">
    <property type="entry name" value="OmpA-like domain"/>
    <property type="match status" value="1"/>
</dbReference>
<dbReference type="eggNOG" id="COG2885">
    <property type="taxonomic scope" value="Bacteria"/>
</dbReference>
<dbReference type="Proteomes" id="UP000010164">
    <property type="component" value="Unassembled WGS sequence"/>
</dbReference>
<reference evidence="12 13" key="1">
    <citation type="journal article" date="2012" name="J. Bacteriol.">
        <title>Genome Sequence of the Alkane-Degrading Bacterium Alcanivorax hongdengensis Type Strain A-11-3.</title>
        <authorList>
            <person name="Lai Q."/>
            <person name="Shao Z."/>
        </authorList>
    </citation>
    <scope>NUCLEOTIDE SEQUENCE [LARGE SCALE GENOMIC DNA]</scope>
    <source>
        <strain evidence="12 13">A-11-3</strain>
    </source>
</reference>
<dbReference type="PANTHER" id="PTHR30329:SF21">
    <property type="entry name" value="LIPOPROTEIN YIAD-RELATED"/>
    <property type="match status" value="1"/>
</dbReference>
<proteinExistence type="inferred from homology"/>
<dbReference type="PANTHER" id="PTHR30329">
    <property type="entry name" value="STATOR ELEMENT OF FLAGELLAR MOTOR COMPLEX"/>
    <property type="match status" value="1"/>
</dbReference>
<comment type="subcellular location">
    <subcellularLocation>
        <location evidence="8">Cell outer membrane</location>
        <topology evidence="8">Lipid-anchor</topology>
    </subcellularLocation>
</comment>
<dbReference type="HAMAP" id="MF_02204">
    <property type="entry name" value="Pal"/>
    <property type="match status" value="1"/>
</dbReference>
<dbReference type="SUPFAM" id="SSF103088">
    <property type="entry name" value="OmpA-like"/>
    <property type="match status" value="1"/>
</dbReference>
<evidence type="ECO:0000256" key="8">
    <source>
        <dbReference type="HAMAP-Rule" id="MF_02204"/>
    </source>
</evidence>
<keyword evidence="2 8" id="KW-0732">Signal</keyword>
<dbReference type="InterPro" id="IPR014169">
    <property type="entry name" value="Pal_lipo_C"/>
</dbReference>
<feature type="domain" description="OmpA-like" evidence="11">
    <location>
        <begin position="72"/>
        <end position="189"/>
    </location>
</feature>
<dbReference type="RefSeq" id="WP_008929340.1">
    <property type="nucleotide sequence ID" value="NZ_AMRJ01000016.1"/>
</dbReference>
<dbReference type="EMBL" id="AMRJ01000016">
    <property type="protein sequence ID" value="EKF73992.1"/>
    <property type="molecule type" value="Genomic_DNA"/>
</dbReference>
<feature type="compositionally biased region" description="Polar residues" evidence="9">
    <location>
        <begin position="31"/>
        <end position="45"/>
    </location>
</feature>
<comment type="subunit">
    <text evidence="8">The Tol-Pal system is composed of five core proteins: the inner membrane proteins TolA, TolQ and TolR, the periplasmic protein TolB and the outer membrane protein Pal. They form a network linking the inner and outer membranes and the peptidoglycan layer.</text>
</comment>
<dbReference type="PATRIC" id="fig|1177179.3.peg.2160"/>
<dbReference type="AlphaFoldDB" id="L0WD06"/>
<evidence type="ECO:0000313" key="12">
    <source>
        <dbReference type="EMBL" id="EKF73992.1"/>
    </source>
</evidence>
<evidence type="ECO:0000256" key="1">
    <source>
        <dbReference type="ARBA" id="ARBA00022618"/>
    </source>
</evidence>
<feature type="region of interest" description="Disordered" evidence="9">
    <location>
        <begin position="24"/>
        <end position="62"/>
    </location>
</feature>
<evidence type="ECO:0000256" key="5">
    <source>
        <dbReference type="ARBA" id="ARBA00023237"/>
    </source>
</evidence>
<dbReference type="InterPro" id="IPR036737">
    <property type="entry name" value="OmpA-like_sf"/>
</dbReference>
<evidence type="ECO:0000256" key="6">
    <source>
        <dbReference type="ARBA" id="ARBA00023288"/>
    </source>
</evidence>
<sequence>MRSFINPLFALILAGVLAACSSTPTEEDTSATDNMAQQTDTTPTQPVEPVAPVKPDTSSIPLTADNFYNHPSNYDGTTDTRVIYFAFDSNTVPAAAFETLRAHATYLKNNANAKVRLEGNADERGTREYNVALSERRAKAVEKFLRVQGVSASQIETVAYGEEKPAAFGHTEMDWAKNRRVEINYLSGRP</sequence>
<evidence type="ECO:0000259" key="11">
    <source>
        <dbReference type="PROSITE" id="PS51123"/>
    </source>
</evidence>
<comment type="function">
    <text evidence="8">Part of the Tol-Pal system, which plays a role in outer membrane invagination during cell division and is important for maintaining outer membrane integrity.</text>
</comment>
<keyword evidence="1 8" id="KW-0132">Cell division</keyword>
<dbReference type="GO" id="GO:0009279">
    <property type="term" value="C:cell outer membrane"/>
    <property type="evidence" value="ECO:0007669"/>
    <property type="project" value="UniProtKB-SubCell"/>
</dbReference>
<keyword evidence="6 8" id="KW-0449">Lipoprotein</keyword>
<comment type="similarity">
    <text evidence="8">Belongs to the Pal lipoprotein family.</text>
</comment>
<organism evidence="12 13">
    <name type="scientific">Alcanivorax hongdengensis A-11-3</name>
    <dbReference type="NCBI Taxonomy" id="1177179"/>
    <lineage>
        <taxon>Bacteria</taxon>
        <taxon>Pseudomonadati</taxon>
        <taxon>Pseudomonadota</taxon>
        <taxon>Gammaproteobacteria</taxon>
        <taxon>Oceanospirillales</taxon>
        <taxon>Alcanivoracaceae</taxon>
        <taxon>Alcanivorax</taxon>
    </lineage>
</organism>
<keyword evidence="3 8" id="KW-0472">Membrane</keyword>
<dbReference type="STRING" id="1177179.A11A3_10816"/>
<gene>
    <name evidence="8" type="primary">pal</name>
    <name evidence="12" type="ORF">A11A3_10816</name>
</gene>
<feature type="signal peptide" evidence="10">
    <location>
        <begin position="1"/>
        <end position="18"/>
    </location>
</feature>
<dbReference type="GO" id="GO:0051301">
    <property type="term" value="P:cell division"/>
    <property type="evidence" value="ECO:0007669"/>
    <property type="project" value="UniProtKB-UniRule"/>
</dbReference>
<dbReference type="InterPro" id="IPR006664">
    <property type="entry name" value="OMP_bac"/>
</dbReference>
<dbReference type="OrthoDB" id="9809164at2"/>
<evidence type="ECO:0000256" key="10">
    <source>
        <dbReference type="SAM" id="SignalP"/>
    </source>
</evidence>
<evidence type="ECO:0000256" key="3">
    <source>
        <dbReference type="ARBA" id="ARBA00023136"/>
    </source>
</evidence>
<evidence type="ECO:0000256" key="9">
    <source>
        <dbReference type="SAM" id="MobiDB-lite"/>
    </source>
</evidence>
<keyword evidence="7 8" id="KW-0131">Cell cycle</keyword>
<dbReference type="PRINTS" id="PR01021">
    <property type="entry name" value="OMPADOMAIN"/>
</dbReference>
<evidence type="ECO:0000256" key="4">
    <source>
        <dbReference type="ARBA" id="ARBA00023139"/>
    </source>
</evidence>
<dbReference type="InterPro" id="IPR039001">
    <property type="entry name" value="Pal"/>
</dbReference>
<keyword evidence="5 8" id="KW-0998">Cell outer membrane</keyword>
<evidence type="ECO:0000256" key="2">
    <source>
        <dbReference type="ARBA" id="ARBA00022729"/>
    </source>
</evidence>
<accession>L0WD06</accession>
<dbReference type="PROSITE" id="PS51123">
    <property type="entry name" value="OMPA_2"/>
    <property type="match status" value="1"/>
</dbReference>
<feature type="chain" id="PRO_5003947886" description="Peptidoglycan-associated lipoprotein" evidence="10">
    <location>
        <begin position="19"/>
        <end position="190"/>
    </location>
</feature>
<keyword evidence="4 8" id="KW-0564">Palmitate</keyword>
<name>L0WD06_9GAMM</name>